<evidence type="ECO:0000256" key="1">
    <source>
        <dbReference type="SAM" id="MobiDB-lite"/>
    </source>
</evidence>
<feature type="region of interest" description="Disordered" evidence="1">
    <location>
        <begin position="158"/>
        <end position="207"/>
    </location>
</feature>
<sequence length="279" mass="31308">MERLCRERLSLTQTSAGAAHAYQQPPPFITHSCKNAPLPPLLQRQNRVSGPLHYSVTSHTEHDHKPIHGPLRTTIYSKASPHWNTHFLNELAQKLRHCRSVRVVSKPVSEMQDCYRGRSAPHEPLDDHHRTLLELYGQLEQAPPLFPKEPLLSTSQEDYRRFSRSELAPPSALNAPPIQGTLTKSAALSRMRPHKVTPNPASELPRPCLALPHSAGNSLYMDSFTVPACLPKLHTPDAAQGGAQCGEQRGKRALEHILGVPKMYHTEYQTYGKERERSC</sequence>
<evidence type="ECO:0000313" key="3">
    <source>
        <dbReference type="Proteomes" id="UP000018467"/>
    </source>
</evidence>
<evidence type="ECO:0000313" key="2">
    <source>
        <dbReference type="Ensembl" id="ENSAMXP00000034648.1"/>
    </source>
</evidence>
<dbReference type="Proteomes" id="UP000018467">
    <property type="component" value="Unassembled WGS sequence"/>
</dbReference>
<dbReference type="AlphaFoldDB" id="A0A3B1IXL6"/>
<dbReference type="InterPro" id="IPR053347">
    <property type="entry name" value="Axonemal_MT_stabilizer"/>
</dbReference>
<organism evidence="2 3">
    <name type="scientific">Astyanax mexicanus</name>
    <name type="common">Blind cave fish</name>
    <name type="synonym">Astyanax fasciatus mexicanus</name>
    <dbReference type="NCBI Taxonomy" id="7994"/>
    <lineage>
        <taxon>Eukaryota</taxon>
        <taxon>Metazoa</taxon>
        <taxon>Chordata</taxon>
        <taxon>Craniata</taxon>
        <taxon>Vertebrata</taxon>
        <taxon>Euteleostomi</taxon>
        <taxon>Actinopterygii</taxon>
        <taxon>Neopterygii</taxon>
        <taxon>Teleostei</taxon>
        <taxon>Ostariophysi</taxon>
        <taxon>Characiformes</taxon>
        <taxon>Characoidei</taxon>
        <taxon>Acestrorhamphidae</taxon>
        <taxon>Acestrorhamphinae</taxon>
        <taxon>Astyanax</taxon>
    </lineage>
</organism>
<dbReference type="GeneTree" id="ENSGT00940000178247"/>
<reference evidence="2" key="3">
    <citation type="submission" date="2025-05" db="UniProtKB">
        <authorList>
            <consortium name="Ensembl"/>
        </authorList>
    </citation>
    <scope>IDENTIFICATION</scope>
</reference>
<dbReference type="Bgee" id="ENSAMXG00000033054">
    <property type="expression patterns" value="Expressed in olfactory epithelium and 4 other cell types or tissues"/>
</dbReference>
<reference evidence="3" key="1">
    <citation type="submission" date="2013-03" db="EMBL/GenBank/DDBJ databases">
        <authorList>
            <person name="Jeffery W."/>
            <person name="Warren W."/>
            <person name="Wilson R.K."/>
        </authorList>
    </citation>
    <scope>NUCLEOTIDE SEQUENCE</scope>
    <source>
        <strain evidence="3">female</strain>
    </source>
</reference>
<keyword evidence="3" id="KW-1185">Reference proteome</keyword>
<accession>A0A3B1IXL6</accession>
<dbReference type="Ensembl" id="ENSAMXT00000040762.1">
    <property type="protein sequence ID" value="ENSAMXP00000034648.1"/>
    <property type="gene ID" value="ENSAMXG00000037590.1"/>
</dbReference>
<reference evidence="3" key="2">
    <citation type="journal article" date="2014" name="Nat. Commun.">
        <title>The cavefish genome reveals candidate genes for eye loss.</title>
        <authorList>
            <person name="McGaugh S.E."/>
            <person name="Gross J.B."/>
            <person name="Aken B."/>
            <person name="Blin M."/>
            <person name="Borowsky R."/>
            <person name="Chalopin D."/>
            <person name="Hinaux H."/>
            <person name="Jeffery W.R."/>
            <person name="Keene A."/>
            <person name="Ma L."/>
            <person name="Minx P."/>
            <person name="Murphy D."/>
            <person name="O'Quin K.E."/>
            <person name="Retaux S."/>
            <person name="Rohner N."/>
            <person name="Searle S.M."/>
            <person name="Stahl B.A."/>
            <person name="Tabin C."/>
            <person name="Volff J.N."/>
            <person name="Yoshizawa M."/>
            <person name="Warren W.C."/>
        </authorList>
    </citation>
    <scope>NUCLEOTIDE SEQUENCE [LARGE SCALE GENOMIC DNA]</scope>
    <source>
        <strain evidence="3">female</strain>
    </source>
</reference>
<proteinExistence type="predicted"/>
<protein>
    <submittedName>
        <fullName evidence="2">Zgc:193811</fullName>
    </submittedName>
</protein>
<dbReference type="PANTHER" id="PTHR37404">
    <property type="entry name" value="HCG1796489"/>
    <property type="match status" value="1"/>
</dbReference>
<dbReference type="Ensembl" id="ENSAMXT00000035533.1">
    <property type="protein sequence ID" value="ENSAMXP00000045186.1"/>
    <property type="gene ID" value="ENSAMXG00000033054.1"/>
</dbReference>
<name>A0A3B1IXL6_ASTMX</name>
<dbReference type="PANTHER" id="PTHR37404:SF1">
    <property type="entry name" value="HCG1796489"/>
    <property type="match status" value="1"/>
</dbReference>